<dbReference type="AlphaFoldDB" id="A0A0B8PD47"/>
<keyword evidence="3" id="KW-0813">Transport</keyword>
<evidence type="ECO:0000256" key="7">
    <source>
        <dbReference type="ARBA" id="ARBA00023136"/>
    </source>
</evidence>
<sequence>MDIRLLFIAGLLGGALNSIAGGGTFITFPALVFAGVPPIAANATNTFSSFAGYLSGAYAFRAEMASHKKTAVLIAIASLVGGSIGAYLLLNIEEREFNNVIPWLMLFATLMFIYGSQIGGYLKKLSTKSSKTEYMWLAFLGILFLLVAIYGGFFNAGLGIITLSYLVLAGFNNINLMNGLKLLVSCFVSIIAIAIFIANDLIAWYEGTVVMLGALVGGYYSAILSTRLSQATIRKVVIVISVGTTAYFFVQAISDLI</sequence>
<keyword evidence="4 8" id="KW-1003">Cell membrane</keyword>
<dbReference type="PANTHER" id="PTHR30269">
    <property type="entry name" value="TRANSMEMBRANE PROTEIN YFCA"/>
    <property type="match status" value="1"/>
</dbReference>
<dbReference type="GO" id="GO:0005886">
    <property type="term" value="C:plasma membrane"/>
    <property type="evidence" value="ECO:0007669"/>
    <property type="project" value="UniProtKB-SubCell"/>
</dbReference>
<accession>A0A0B8PD47</accession>
<comment type="caution">
    <text evidence="9">The sequence shown here is derived from an EMBL/GenBank/DDBJ whole genome shotgun (WGS) entry which is preliminary data.</text>
</comment>
<evidence type="ECO:0000256" key="4">
    <source>
        <dbReference type="ARBA" id="ARBA00022475"/>
    </source>
</evidence>
<evidence type="ECO:0000256" key="3">
    <source>
        <dbReference type="ARBA" id="ARBA00022448"/>
    </source>
</evidence>
<evidence type="ECO:0000256" key="2">
    <source>
        <dbReference type="ARBA" id="ARBA00009142"/>
    </source>
</evidence>
<dbReference type="PANTHER" id="PTHR30269:SF0">
    <property type="entry name" value="MEMBRANE TRANSPORTER PROTEIN YFCA-RELATED"/>
    <property type="match status" value="1"/>
</dbReference>
<feature type="transmembrane region" description="Helical" evidence="8">
    <location>
        <begin position="182"/>
        <end position="198"/>
    </location>
</feature>
<evidence type="ECO:0000313" key="9">
    <source>
        <dbReference type="EMBL" id="GAM60794.1"/>
    </source>
</evidence>
<keyword evidence="6 8" id="KW-1133">Transmembrane helix</keyword>
<feature type="transmembrane region" description="Helical" evidence="8">
    <location>
        <begin position="72"/>
        <end position="90"/>
    </location>
</feature>
<evidence type="ECO:0000256" key="5">
    <source>
        <dbReference type="ARBA" id="ARBA00022692"/>
    </source>
</evidence>
<comment type="subcellular location">
    <subcellularLocation>
        <location evidence="1 8">Cell membrane</location>
        <topology evidence="1 8">Multi-pass membrane protein</topology>
    </subcellularLocation>
</comment>
<evidence type="ECO:0000256" key="1">
    <source>
        <dbReference type="ARBA" id="ARBA00004651"/>
    </source>
</evidence>
<reference evidence="9 10" key="1">
    <citation type="submission" date="2015-01" db="EMBL/GenBank/DDBJ databases">
        <title>Vibrio sp. C5 JCM 19232 whole genome shotgun sequence.</title>
        <authorList>
            <person name="Sawabe T."/>
            <person name="Meirelles P."/>
            <person name="Feng G."/>
            <person name="Sayaka M."/>
            <person name="Hattori M."/>
            <person name="Ohkuma M."/>
        </authorList>
    </citation>
    <scope>NUCLEOTIDE SEQUENCE [LARGE SCALE GENOMIC DNA]</scope>
    <source>
        <strain evidence="9 10">JCM19232</strain>
    </source>
</reference>
<dbReference type="Proteomes" id="UP000031670">
    <property type="component" value="Unassembled WGS sequence"/>
</dbReference>
<proteinExistence type="inferred from homology"/>
<dbReference type="InterPro" id="IPR002781">
    <property type="entry name" value="TM_pro_TauE-like"/>
</dbReference>
<gene>
    <name evidence="9" type="ORF">JCM19232_3736</name>
</gene>
<evidence type="ECO:0000256" key="8">
    <source>
        <dbReference type="RuleBase" id="RU363041"/>
    </source>
</evidence>
<keyword evidence="5 8" id="KW-0812">Transmembrane</keyword>
<organism evidence="9 10">
    <name type="scientific">Vibrio ishigakensis</name>
    <dbReference type="NCBI Taxonomy" id="1481914"/>
    <lineage>
        <taxon>Bacteria</taxon>
        <taxon>Pseudomonadati</taxon>
        <taxon>Pseudomonadota</taxon>
        <taxon>Gammaproteobacteria</taxon>
        <taxon>Vibrionales</taxon>
        <taxon>Vibrionaceae</taxon>
        <taxon>Vibrio</taxon>
    </lineage>
</organism>
<feature type="transmembrane region" description="Helical" evidence="8">
    <location>
        <begin position="236"/>
        <end position="254"/>
    </location>
</feature>
<feature type="transmembrane region" description="Helical" evidence="8">
    <location>
        <begin position="156"/>
        <end position="175"/>
    </location>
</feature>
<evidence type="ECO:0000313" key="10">
    <source>
        <dbReference type="Proteomes" id="UP000031670"/>
    </source>
</evidence>
<dbReference type="InterPro" id="IPR052017">
    <property type="entry name" value="TSUP"/>
</dbReference>
<comment type="similarity">
    <text evidence="2 8">Belongs to the 4-toluene sulfonate uptake permease (TSUP) (TC 2.A.102) family.</text>
</comment>
<keyword evidence="7 8" id="KW-0472">Membrane</keyword>
<evidence type="ECO:0000256" key="6">
    <source>
        <dbReference type="ARBA" id="ARBA00022989"/>
    </source>
</evidence>
<reference evidence="9 10" key="2">
    <citation type="submission" date="2015-01" db="EMBL/GenBank/DDBJ databases">
        <authorList>
            <consortium name="NBRP consortium"/>
            <person name="Sawabe T."/>
            <person name="Meirelles P."/>
            <person name="Feng G."/>
            <person name="Sayaka M."/>
            <person name="Hattori M."/>
            <person name="Ohkuma M."/>
        </authorList>
    </citation>
    <scope>NUCLEOTIDE SEQUENCE [LARGE SCALE GENOMIC DNA]</scope>
    <source>
        <strain evidence="9 10">JCM19232</strain>
    </source>
</reference>
<protein>
    <recommendedName>
        <fullName evidence="8">Probable membrane transporter protein</fullName>
    </recommendedName>
</protein>
<feature type="transmembrane region" description="Helical" evidence="8">
    <location>
        <begin position="204"/>
        <end position="224"/>
    </location>
</feature>
<dbReference type="Pfam" id="PF01925">
    <property type="entry name" value="TauE"/>
    <property type="match status" value="1"/>
</dbReference>
<dbReference type="EMBL" id="BBSA01000002">
    <property type="protein sequence ID" value="GAM60794.1"/>
    <property type="molecule type" value="Genomic_DNA"/>
</dbReference>
<name>A0A0B8PD47_9VIBR</name>
<feature type="transmembrane region" description="Helical" evidence="8">
    <location>
        <begin position="102"/>
        <end position="122"/>
    </location>
</feature>